<dbReference type="RefSeq" id="WP_007878709.1">
    <property type="nucleotide sequence ID" value="NZ_PKQI01000001.1"/>
</dbReference>
<dbReference type="GO" id="GO:0004519">
    <property type="term" value="F:endonuclease activity"/>
    <property type="evidence" value="ECO:0007669"/>
    <property type="project" value="UniProtKB-KW"/>
</dbReference>
<proteinExistence type="predicted"/>
<keyword evidence="1" id="KW-0378">Hydrolase</keyword>
<organism evidence="1 2">
    <name type="scientific">Brucella pseudogrignonensis</name>
    <dbReference type="NCBI Taxonomy" id="419475"/>
    <lineage>
        <taxon>Bacteria</taxon>
        <taxon>Pseudomonadati</taxon>
        <taxon>Pseudomonadota</taxon>
        <taxon>Alphaproteobacteria</taxon>
        <taxon>Hyphomicrobiales</taxon>
        <taxon>Brucellaceae</taxon>
        <taxon>Brucella/Ochrobactrum group</taxon>
        <taxon>Brucella</taxon>
    </lineage>
</organism>
<keyword evidence="1" id="KW-0540">Nuclease</keyword>
<comment type="caution">
    <text evidence="1">The sequence shown here is derived from an EMBL/GenBank/DDBJ whole genome shotgun (WGS) entry which is preliminary data.</text>
</comment>
<evidence type="ECO:0000313" key="1">
    <source>
        <dbReference type="EMBL" id="NNV19420.1"/>
    </source>
</evidence>
<dbReference type="InterPro" id="IPR003615">
    <property type="entry name" value="HNH_nuc"/>
</dbReference>
<evidence type="ECO:0000313" key="2">
    <source>
        <dbReference type="Proteomes" id="UP000526233"/>
    </source>
</evidence>
<dbReference type="Proteomes" id="UP000526233">
    <property type="component" value="Unassembled WGS sequence"/>
</dbReference>
<name>A0A7Y3WUP0_9HYPH</name>
<keyword evidence="1" id="KW-0255">Endonuclease</keyword>
<sequence>MKEYRQKAYAKNKDEILSNWSAWYAENHERELEKKRIRYAENREKNLEYAREYRSSNPEKVRAASDKWKAENPDKVKKAWDDWYSENGKARDAKHRSTPRGKLDDLMSSAIYSAIKKRKAGRSWSDLVGYSVDDLMDHLERQFQPGMTWENHGQYGWHIDHVIPRSAFNYGEPEDIDFKRCWALDNMQPLWWRDNLSKGAKITAPFQPSLAMTVNENQPPLTTRGA</sequence>
<accession>A0A7Y3WUP0</accession>
<dbReference type="AlphaFoldDB" id="A0A7Y3WUP0"/>
<protein>
    <submittedName>
        <fullName evidence="1">HNH endonuclease</fullName>
    </submittedName>
</protein>
<dbReference type="CDD" id="cd00085">
    <property type="entry name" value="HNHc"/>
    <property type="match status" value="1"/>
</dbReference>
<reference evidence="1 2" key="1">
    <citation type="submission" date="2018-11" db="EMBL/GenBank/DDBJ databases">
        <title>Genome sequencing and analysis.</title>
        <authorList>
            <person name="Huang Y.-T."/>
        </authorList>
    </citation>
    <scope>NUCLEOTIDE SEQUENCE [LARGE SCALE GENOMIC DNA]</scope>
    <source>
        <strain evidence="1 2">SHIN</strain>
    </source>
</reference>
<dbReference type="EMBL" id="PKQI01000001">
    <property type="protein sequence ID" value="NNV19420.1"/>
    <property type="molecule type" value="Genomic_DNA"/>
</dbReference>
<gene>
    <name evidence="1" type="ORF">EHE22_03110</name>
</gene>